<evidence type="ECO:0000313" key="14">
    <source>
        <dbReference type="Proteomes" id="UP000295252"/>
    </source>
</evidence>
<keyword evidence="7" id="KW-0560">Oxidoreductase</keyword>
<dbReference type="Pfam" id="PF00067">
    <property type="entry name" value="p450"/>
    <property type="match status" value="2"/>
</dbReference>
<evidence type="ECO:0000313" key="13">
    <source>
        <dbReference type="EMBL" id="CDP12912.1"/>
    </source>
</evidence>
<dbReference type="OMA" id="TIWERTT"/>
<dbReference type="Proteomes" id="UP000295252">
    <property type="component" value="Chromosome IX"/>
</dbReference>
<dbReference type="SUPFAM" id="SSF48264">
    <property type="entry name" value="Cytochrome P450"/>
    <property type="match status" value="2"/>
</dbReference>
<reference evidence="14" key="1">
    <citation type="journal article" date="2014" name="Science">
        <title>The coffee genome provides insight into the convergent evolution of caffeine biosynthesis.</title>
        <authorList>
            <person name="Denoeud F."/>
            <person name="Carretero-Paulet L."/>
            <person name="Dereeper A."/>
            <person name="Droc G."/>
            <person name="Guyot R."/>
            <person name="Pietrella M."/>
            <person name="Zheng C."/>
            <person name="Alberti A."/>
            <person name="Anthony F."/>
            <person name="Aprea G."/>
            <person name="Aury J.M."/>
            <person name="Bento P."/>
            <person name="Bernard M."/>
            <person name="Bocs S."/>
            <person name="Campa C."/>
            <person name="Cenci A."/>
            <person name="Combes M.C."/>
            <person name="Crouzillat D."/>
            <person name="Da Silva C."/>
            <person name="Daddiego L."/>
            <person name="De Bellis F."/>
            <person name="Dussert S."/>
            <person name="Garsmeur O."/>
            <person name="Gayraud T."/>
            <person name="Guignon V."/>
            <person name="Jahn K."/>
            <person name="Jamilloux V."/>
            <person name="Joet T."/>
            <person name="Labadie K."/>
            <person name="Lan T."/>
            <person name="Leclercq J."/>
            <person name="Lepelley M."/>
            <person name="Leroy T."/>
            <person name="Li L.T."/>
            <person name="Librado P."/>
            <person name="Lopez L."/>
            <person name="Munoz A."/>
            <person name="Noel B."/>
            <person name="Pallavicini A."/>
            <person name="Perrotta G."/>
            <person name="Poncet V."/>
            <person name="Pot D."/>
            <person name="Priyono X."/>
            <person name="Rigoreau M."/>
            <person name="Rouard M."/>
            <person name="Rozas J."/>
            <person name="Tranchant-Dubreuil C."/>
            <person name="VanBuren R."/>
            <person name="Zhang Q."/>
            <person name="Andrade A.C."/>
            <person name="Argout X."/>
            <person name="Bertrand B."/>
            <person name="de Kochko A."/>
            <person name="Graziosi G."/>
            <person name="Henry R.J."/>
            <person name="Jayarama X."/>
            <person name="Ming R."/>
            <person name="Nagai C."/>
            <person name="Rounsley S."/>
            <person name="Sankoff D."/>
            <person name="Giuliano G."/>
            <person name="Albert V.A."/>
            <person name="Wincker P."/>
            <person name="Lashermes P."/>
        </authorList>
    </citation>
    <scope>NUCLEOTIDE SEQUENCE [LARGE SCALE GENOMIC DNA]</scope>
    <source>
        <strain evidence="14">cv. DH200-94</strain>
    </source>
</reference>
<keyword evidence="8 11" id="KW-0408">Iron</keyword>
<dbReference type="InterPro" id="IPR036396">
    <property type="entry name" value="Cyt_P450_sf"/>
</dbReference>
<dbReference type="InterPro" id="IPR050651">
    <property type="entry name" value="Plant_Cytochrome_P450_Monoox"/>
</dbReference>
<evidence type="ECO:0000256" key="8">
    <source>
        <dbReference type="ARBA" id="ARBA00023004"/>
    </source>
</evidence>
<dbReference type="AlphaFoldDB" id="A0A068UX80"/>
<dbReference type="FunFam" id="1.10.630.10:FF:000023">
    <property type="entry name" value="Cytochrome P450 family protein"/>
    <property type="match status" value="1"/>
</dbReference>
<dbReference type="GO" id="GO:0016705">
    <property type="term" value="F:oxidoreductase activity, acting on paired donors, with incorporation or reduction of molecular oxygen"/>
    <property type="evidence" value="ECO:0007669"/>
    <property type="project" value="InterPro"/>
</dbReference>
<dbReference type="PRINTS" id="PR00463">
    <property type="entry name" value="EP450I"/>
</dbReference>
<dbReference type="PANTHER" id="PTHR47947">
    <property type="entry name" value="CYTOCHROME P450 82C3-RELATED"/>
    <property type="match status" value="1"/>
</dbReference>
<evidence type="ECO:0000256" key="6">
    <source>
        <dbReference type="ARBA" id="ARBA00022989"/>
    </source>
</evidence>
<evidence type="ECO:0000256" key="5">
    <source>
        <dbReference type="ARBA" id="ARBA00022723"/>
    </source>
</evidence>
<dbReference type="Gene3D" id="1.10.630.10">
    <property type="entry name" value="Cytochrome P450"/>
    <property type="match status" value="2"/>
</dbReference>
<keyword evidence="14" id="KW-1185">Reference proteome</keyword>
<keyword evidence="9" id="KW-0503">Monooxygenase</keyword>
<dbReference type="PANTHER" id="PTHR47947:SF62">
    <property type="entry name" value="CYTOCHROME P450, FAMILY 81, SUBFAMILY D, POLYPEPTIDE 5"/>
    <property type="match status" value="1"/>
</dbReference>
<evidence type="ECO:0000256" key="11">
    <source>
        <dbReference type="PIRSR" id="PIRSR602401-1"/>
    </source>
</evidence>
<keyword evidence="3 11" id="KW-0349">Heme</keyword>
<keyword evidence="5 11" id="KW-0479">Metal-binding</keyword>
<evidence type="ECO:0000256" key="7">
    <source>
        <dbReference type="ARBA" id="ARBA00023002"/>
    </source>
</evidence>
<sequence length="741" mass="85971">MNRKDYIQLVHSSFHENHQVIAPLENYKMPSKTIWERTTQYCYETLWSPFVPPNLLLIHSLLFHSTQKRRLVTIIYFALLGVFYKIWSKWKSVKDNAHKSSYTKKSSSNKKKRAMEQNLLSTISLLFLSLILPLLLLHKRRQKKSLPPSPPSLPVIGHLHLVKPPLHRTLKRLSDKYGPIFSLRFGNQLAVITSSPVIVEECLTKNGIVFANRPSGLATKHLNYNGTTMTSAPYGPLWKRLRRISTMELFSGTRLNMFSANRQEETKLLVKSLYKKSSQNFARVEIRSQMMEMIINNIMTMFSGKRYYGYEVEDNKEALQFRDIVRELFELFIFSPVDYFPILRWFGYQNLENRMIAFQKKSDEFLQRLLDKQRTSPTGDGRRTIMEVLQSMQELEPEFFSDDIIKGFVLILLAAGSDTSSSTIEWAMSLLLNHPKELERARAELDKNIGQNRLVEEEDLPKLPYLQSIIYESQRLHPAAPILLPRASSSDCTIGNYTIPSKTTLMVNAWAIHRDPQLWDDPESFKPERFLGLENDAYKHKFIPFGLGRRKCPGAGLANRMVGLTLGSLIQCFEWERISNELVDLSEGTGITMPKASPLEAICKPRESMMLFFPITYTRFNYIYKIRRLVEYTKEKNSATKSSFLANSRHLHLAKQPPHKTLKHLFDKYGPIFSLRFVNQLVVVISSPAAVVECFKKNNIIFANRPQSLAGKYLNYEYTTINYHALWFSMRFYHVPNFNKI</sequence>
<dbReference type="CDD" id="cd20653">
    <property type="entry name" value="CYP81"/>
    <property type="match status" value="1"/>
</dbReference>
<dbReference type="OrthoDB" id="1055148at2759"/>
<evidence type="ECO:0000256" key="3">
    <source>
        <dbReference type="ARBA" id="ARBA00022617"/>
    </source>
</evidence>
<dbReference type="Gramene" id="CDP12912">
    <property type="protein sequence ID" value="CDP12912"/>
    <property type="gene ID" value="GSCOC_T00037603001"/>
</dbReference>
<comment type="subcellular location">
    <subcellularLocation>
        <location evidence="1">Membrane</location>
        <topology evidence="1">Single-pass membrane protein</topology>
    </subcellularLocation>
</comment>
<accession>A0A068UX80</accession>
<keyword evidence="6 12" id="KW-1133">Transmembrane helix</keyword>
<protein>
    <recommendedName>
        <fullName evidence="15">Cytochrome P450</fullName>
    </recommendedName>
</protein>
<dbReference type="STRING" id="49390.A0A068UX80"/>
<dbReference type="EMBL" id="HG739155">
    <property type="protein sequence ID" value="CDP12912.1"/>
    <property type="molecule type" value="Genomic_DNA"/>
</dbReference>
<comment type="similarity">
    <text evidence="2">Belongs to the cytochrome P450 family.</text>
</comment>
<name>A0A068UX80_COFCA</name>
<feature type="transmembrane region" description="Helical" evidence="12">
    <location>
        <begin position="71"/>
        <end position="87"/>
    </location>
</feature>
<dbReference type="InterPro" id="IPR002401">
    <property type="entry name" value="Cyt_P450_E_grp-I"/>
</dbReference>
<dbReference type="GO" id="GO:0020037">
    <property type="term" value="F:heme binding"/>
    <property type="evidence" value="ECO:0007669"/>
    <property type="project" value="InterPro"/>
</dbReference>
<dbReference type="PRINTS" id="PR00385">
    <property type="entry name" value="P450"/>
</dbReference>
<evidence type="ECO:0000256" key="12">
    <source>
        <dbReference type="SAM" id="Phobius"/>
    </source>
</evidence>
<feature type="transmembrane region" description="Helical" evidence="12">
    <location>
        <begin position="119"/>
        <end position="137"/>
    </location>
</feature>
<dbReference type="InterPro" id="IPR001128">
    <property type="entry name" value="Cyt_P450"/>
</dbReference>
<gene>
    <name evidence="13" type="ORF">GSCOC_T00037603001</name>
</gene>
<dbReference type="InterPro" id="IPR017972">
    <property type="entry name" value="Cyt_P450_CS"/>
</dbReference>
<evidence type="ECO:0000256" key="2">
    <source>
        <dbReference type="ARBA" id="ARBA00010617"/>
    </source>
</evidence>
<evidence type="ECO:0000256" key="1">
    <source>
        <dbReference type="ARBA" id="ARBA00004167"/>
    </source>
</evidence>
<evidence type="ECO:0000256" key="4">
    <source>
        <dbReference type="ARBA" id="ARBA00022692"/>
    </source>
</evidence>
<dbReference type="PhylomeDB" id="A0A068UX80"/>
<comment type="cofactor">
    <cofactor evidence="11">
        <name>heme</name>
        <dbReference type="ChEBI" id="CHEBI:30413"/>
    </cofactor>
</comment>
<keyword evidence="4 12" id="KW-0812">Transmembrane</keyword>
<dbReference type="GO" id="GO:0004497">
    <property type="term" value="F:monooxygenase activity"/>
    <property type="evidence" value="ECO:0007669"/>
    <property type="project" value="UniProtKB-KW"/>
</dbReference>
<evidence type="ECO:0000256" key="9">
    <source>
        <dbReference type="ARBA" id="ARBA00023033"/>
    </source>
</evidence>
<proteinExistence type="inferred from homology"/>
<dbReference type="PROSITE" id="PS00086">
    <property type="entry name" value="CYTOCHROME_P450"/>
    <property type="match status" value="1"/>
</dbReference>
<evidence type="ECO:0008006" key="15">
    <source>
        <dbReference type="Google" id="ProtNLM"/>
    </source>
</evidence>
<keyword evidence="10 12" id="KW-0472">Membrane</keyword>
<dbReference type="InParanoid" id="A0A068UX80"/>
<dbReference type="GO" id="GO:0016020">
    <property type="term" value="C:membrane"/>
    <property type="evidence" value="ECO:0007669"/>
    <property type="project" value="UniProtKB-SubCell"/>
</dbReference>
<evidence type="ECO:0000256" key="10">
    <source>
        <dbReference type="ARBA" id="ARBA00023136"/>
    </source>
</evidence>
<organism evidence="13 14">
    <name type="scientific">Coffea canephora</name>
    <name type="common">Robusta coffee</name>
    <dbReference type="NCBI Taxonomy" id="49390"/>
    <lineage>
        <taxon>Eukaryota</taxon>
        <taxon>Viridiplantae</taxon>
        <taxon>Streptophyta</taxon>
        <taxon>Embryophyta</taxon>
        <taxon>Tracheophyta</taxon>
        <taxon>Spermatophyta</taxon>
        <taxon>Magnoliopsida</taxon>
        <taxon>eudicotyledons</taxon>
        <taxon>Gunneridae</taxon>
        <taxon>Pentapetalae</taxon>
        <taxon>asterids</taxon>
        <taxon>lamiids</taxon>
        <taxon>Gentianales</taxon>
        <taxon>Rubiaceae</taxon>
        <taxon>Ixoroideae</taxon>
        <taxon>Gardenieae complex</taxon>
        <taxon>Bertiereae - Coffeeae clade</taxon>
        <taxon>Coffeeae</taxon>
        <taxon>Coffea</taxon>
    </lineage>
</organism>
<feature type="binding site" description="axial binding residue" evidence="11">
    <location>
        <position position="552"/>
    </location>
    <ligand>
        <name>heme</name>
        <dbReference type="ChEBI" id="CHEBI:30413"/>
    </ligand>
    <ligandPart>
        <name>Fe</name>
        <dbReference type="ChEBI" id="CHEBI:18248"/>
    </ligandPart>
</feature>
<dbReference type="GO" id="GO:0005506">
    <property type="term" value="F:iron ion binding"/>
    <property type="evidence" value="ECO:0007669"/>
    <property type="project" value="InterPro"/>
</dbReference>